<organism evidence="2 3">
    <name type="scientific">Natrarchaeobius chitinivorans</name>
    <dbReference type="NCBI Taxonomy" id="1679083"/>
    <lineage>
        <taxon>Archaea</taxon>
        <taxon>Methanobacteriati</taxon>
        <taxon>Methanobacteriota</taxon>
        <taxon>Stenosarchaea group</taxon>
        <taxon>Halobacteria</taxon>
        <taxon>Halobacteriales</taxon>
        <taxon>Natrialbaceae</taxon>
        <taxon>Natrarchaeobius</taxon>
    </lineage>
</organism>
<evidence type="ECO:0000256" key="1">
    <source>
        <dbReference type="SAM" id="Phobius"/>
    </source>
</evidence>
<feature type="transmembrane region" description="Helical" evidence="1">
    <location>
        <begin position="132"/>
        <end position="155"/>
    </location>
</feature>
<dbReference type="PANTHER" id="PTHR43471">
    <property type="entry name" value="ABC TRANSPORTER PERMEASE"/>
    <property type="match status" value="1"/>
</dbReference>
<comment type="caution">
    <text evidence="2">The sequence shown here is derived from an EMBL/GenBank/DDBJ whole genome shotgun (WGS) entry which is preliminary data.</text>
</comment>
<accession>A0A3N6LWT9</accession>
<feature type="transmembrane region" description="Helical" evidence="1">
    <location>
        <begin position="194"/>
        <end position="220"/>
    </location>
</feature>
<protein>
    <submittedName>
        <fullName evidence="2">ABC transporter</fullName>
    </submittedName>
</protein>
<evidence type="ECO:0000313" key="3">
    <source>
        <dbReference type="Proteomes" id="UP000282323"/>
    </source>
</evidence>
<feature type="transmembrane region" description="Helical" evidence="1">
    <location>
        <begin position="38"/>
        <end position="61"/>
    </location>
</feature>
<reference evidence="2 3" key="1">
    <citation type="submission" date="2018-10" db="EMBL/GenBank/DDBJ databases">
        <title>Natrarchaeobius chitinivorans gen. nov., sp. nov., and Natrarchaeobius haloalkaliphilus sp. nov., alkaliphilic, chitin-utilizing haloarchaea from hypersaline alkaline lakes.</title>
        <authorList>
            <person name="Sorokin D.Y."/>
            <person name="Elcheninov A.G."/>
            <person name="Kostrikina N.A."/>
            <person name="Bale N.J."/>
            <person name="Sinninghe Damste J.S."/>
            <person name="Khijniak T.V."/>
            <person name="Kublanov I.V."/>
            <person name="Toshchakov S.V."/>
        </authorList>
    </citation>
    <scope>NUCLEOTIDE SEQUENCE [LARGE SCALE GENOMIC DNA]</scope>
    <source>
        <strain evidence="2 3">AArcht4T</strain>
    </source>
</reference>
<evidence type="ECO:0000313" key="2">
    <source>
        <dbReference type="EMBL" id="RQG95158.1"/>
    </source>
</evidence>
<feature type="transmembrane region" description="Helical" evidence="1">
    <location>
        <begin position="161"/>
        <end position="182"/>
    </location>
</feature>
<dbReference type="OrthoDB" id="86287at2157"/>
<keyword evidence="3" id="KW-1185">Reference proteome</keyword>
<dbReference type="Proteomes" id="UP000282323">
    <property type="component" value="Unassembled WGS sequence"/>
</dbReference>
<dbReference type="AlphaFoldDB" id="A0A3N6LWT9"/>
<keyword evidence="1" id="KW-0472">Membrane</keyword>
<sequence length="306" mass="32923">MSTETGTTTASGSPSSSINLESIRAIAKKDFQDSFRSWVFWGLSIFFFTLLVASTGIISYFEGDLIAAEGATTVVLIDQVRGLTQLVIPLIALILGWKSVAGERESGSIKILLSLPHSRTDVLIGKLIGRSAVLAVSLTVGFALAAVVVAALIGSFDVGDYLGLLVVSILYGVAYTSLAIAASSMTRSTTIAGAAIFGIFVLFYIIWDTIVTAIYLLMIFDYLPDNETMAQVVLFFQSLDPGTAYATVLSLATSVAEMDDQTVAALEAMFDTVPFYLTDWFALVVLLFWIVVPMAIAIIRFDRTDL</sequence>
<feature type="transmembrane region" description="Helical" evidence="1">
    <location>
        <begin position="81"/>
        <end position="100"/>
    </location>
</feature>
<feature type="transmembrane region" description="Helical" evidence="1">
    <location>
        <begin position="280"/>
        <end position="301"/>
    </location>
</feature>
<keyword evidence="1" id="KW-0812">Transmembrane</keyword>
<proteinExistence type="predicted"/>
<gene>
    <name evidence="2" type="ORF">EA473_09420</name>
</gene>
<dbReference type="GO" id="GO:0005886">
    <property type="term" value="C:plasma membrane"/>
    <property type="evidence" value="ECO:0007669"/>
    <property type="project" value="UniProtKB-SubCell"/>
</dbReference>
<dbReference type="PANTHER" id="PTHR43471:SF1">
    <property type="entry name" value="ABC TRANSPORTER PERMEASE PROTEIN NOSY-RELATED"/>
    <property type="match status" value="1"/>
</dbReference>
<dbReference type="RefSeq" id="WP_124195377.1">
    <property type="nucleotide sequence ID" value="NZ_REGA01000006.1"/>
</dbReference>
<dbReference type="Pfam" id="PF12679">
    <property type="entry name" value="ABC2_membrane_2"/>
    <property type="match status" value="1"/>
</dbReference>
<dbReference type="GO" id="GO:0140359">
    <property type="term" value="F:ABC-type transporter activity"/>
    <property type="evidence" value="ECO:0007669"/>
    <property type="project" value="InterPro"/>
</dbReference>
<keyword evidence="1" id="KW-1133">Transmembrane helix</keyword>
<dbReference type="EMBL" id="REGA01000006">
    <property type="protein sequence ID" value="RQG95158.1"/>
    <property type="molecule type" value="Genomic_DNA"/>
</dbReference>
<name>A0A3N6LWT9_NATCH</name>